<gene>
    <name evidence="7" type="ORF">EYQ16_05645</name>
</gene>
<organism evidence="7 8">
    <name type="scientific">Marine Group III euryarchaeote</name>
    <dbReference type="NCBI Taxonomy" id="2173149"/>
    <lineage>
        <taxon>Archaea</taxon>
        <taxon>Methanobacteriati</taxon>
        <taxon>Thermoplasmatota</taxon>
        <taxon>Thermoplasmata</taxon>
        <taxon>Candidatus Thermoprofundales</taxon>
    </lineage>
</organism>
<evidence type="ECO:0000313" key="8">
    <source>
        <dbReference type="Proteomes" id="UP000589516"/>
    </source>
</evidence>
<reference evidence="8" key="1">
    <citation type="journal article" date="2019" name="bioRxiv">
        <title>Genome diversification in globally distributed novel marine Proteobacteria is linked to environmental adaptation.</title>
        <authorList>
            <person name="Zhou Z."/>
            <person name="Tran P.Q."/>
            <person name="Kieft K."/>
            <person name="Anantharaman K."/>
        </authorList>
    </citation>
    <scope>NUCLEOTIDE SEQUENCE [LARGE SCALE GENOMIC DNA]</scope>
</reference>
<evidence type="ECO:0000256" key="3">
    <source>
        <dbReference type="ARBA" id="ARBA00022475"/>
    </source>
</evidence>
<evidence type="ECO:0000256" key="2">
    <source>
        <dbReference type="ARBA" id="ARBA00010488"/>
    </source>
</evidence>
<dbReference type="EMBL" id="DUAV01000034">
    <property type="protein sequence ID" value="HIG63977.1"/>
    <property type="molecule type" value="Genomic_DNA"/>
</dbReference>
<dbReference type="Proteomes" id="UP000589516">
    <property type="component" value="Unassembled WGS sequence"/>
</dbReference>
<proteinExistence type="inferred from homology"/>
<dbReference type="SUPFAM" id="SSF53756">
    <property type="entry name" value="UDP-Glycosyltransferase/glycogen phosphorylase"/>
    <property type="match status" value="1"/>
</dbReference>
<comment type="caution">
    <text evidence="7">The sequence shown here is derived from an EMBL/GenBank/DDBJ whole genome shotgun (WGS) entry which is preliminary data.</text>
</comment>
<dbReference type="AlphaFoldDB" id="A0A7C7ZFS1"/>
<evidence type="ECO:0000256" key="1">
    <source>
        <dbReference type="ARBA" id="ARBA00004202"/>
    </source>
</evidence>
<keyword evidence="4" id="KW-0808">Transferase</keyword>
<dbReference type="PANTHER" id="PTHR37316:SF3">
    <property type="entry name" value="TEICHOIC ACID GLYCEROL-PHOSPHATE TRANSFERASE"/>
    <property type="match status" value="1"/>
</dbReference>
<keyword evidence="5" id="KW-0777">Teichoic acid biosynthesis</keyword>
<dbReference type="InterPro" id="IPR051612">
    <property type="entry name" value="Teichoic_Acid_Biosynth"/>
</dbReference>
<dbReference type="GO" id="GO:0047355">
    <property type="term" value="F:CDP-glycerol glycerophosphotransferase activity"/>
    <property type="evidence" value="ECO:0007669"/>
    <property type="project" value="InterPro"/>
</dbReference>
<dbReference type="InterPro" id="IPR043149">
    <property type="entry name" value="TagF_N"/>
</dbReference>
<dbReference type="GO" id="GO:0005886">
    <property type="term" value="C:plasma membrane"/>
    <property type="evidence" value="ECO:0007669"/>
    <property type="project" value="UniProtKB-SubCell"/>
</dbReference>
<evidence type="ECO:0000256" key="5">
    <source>
        <dbReference type="ARBA" id="ARBA00022944"/>
    </source>
</evidence>
<comment type="similarity">
    <text evidence="2">Belongs to the CDP-glycerol glycerophosphotransferase family.</text>
</comment>
<name>A0A7C7ZFS1_9ARCH</name>
<dbReference type="PANTHER" id="PTHR37316">
    <property type="entry name" value="TEICHOIC ACID GLYCEROL-PHOSPHATE PRIMASE"/>
    <property type="match status" value="1"/>
</dbReference>
<sequence length="381" mass="44837">MTPHLTFELFRYFLLILDRLFPKTENLLLFPVQDRQEFRDNIRFFHDSASRHPEFECVILCYQKGGWNGDGAIFFHSLEGLLAWLRARIIIIHHGRGDIPYSDSMDFRRRKLINLWHGIPVKGIGYTAKNEDEQTLRQQFKAPRATICSSELDQLAMRASFRLPRNRVWTTGLPRNDMLLQAENDLAPDLREESAWIQEKLQGRKMVLYLPTWREELEDSTEFTRDQCRKLSEMLERHDAVFCVKKHPNTPTLDFDGLEVLDVSDSPCREVGTLLRHAHILVTDYSSAWIDYLLLDRPVVSYCYDLESYIENRGLLYDYEYIFPGRLNQTFDSFLAELQKALNNGTPDRQQVRVKRLFHKYCDGNNSRRVCDYLTSELQVA</sequence>
<evidence type="ECO:0000256" key="6">
    <source>
        <dbReference type="ARBA" id="ARBA00023136"/>
    </source>
</evidence>
<comment type="subcellular location">
    <subcellularLocation>
        <location evidence="1">Cell membrane</location>
        <topology evidence="1">Peripheral membrane protein</topology>
    </subcellularLocation>
</comment>
<dbReference type="InterPro" id="IPR007554">
    <property type="entry name" value="Glycerophosphate_synth"/>
</dbReference>
<evidence type="ECO:0008006" key="9">
    <source>
        <dbReference type="Google" id="ProtNLM"/>
    </source>
</evidence>
<keyword evidence="6" id="KW-0472">Membrane</keyword>
<dbReference type="Pfam" id="PF04464">
    <property type="entry name" value="Glyphos_transf"/>
    <property type="match status" value="1"/>
</dbReference>
<accession>A0A7C7ZFS1</accession>
<dbReference type="InterPro" id="IPR043148">
    <property type="entry name" value="TagF_C"/>
</dbReference>
<protein>
    <recommendedName>
        <fullName evidence="9">CDP-glycerol glycerophosphotransferase family protein</fullName>
    </recommendedName>
</protein>
<dbReference type="Gene3D" id="3.40.50.12580">
    <property type="match status" value="1"/>
</dbReference>
<evidence type="ECO:0000313" key="7">
    <source>
        <dbReference type="EMBL" id="HIG63977.1"/>
    </source>
</evidence>
<dbReference type="Gene3D" id="3.40.50.11820">
    <property type="match status" value="1"/>
</dbReference>
<evidence type="ECO:0000256" key="4">
    <source>
        <dbReference type="ARBA" id="ARBA00022679"/>
    </source>
</evidence>
<keyword evidence="3" id="KW-1003">Cell membrane</keyword>